<sequence>MKKGIKCLISGGAGFIGSHLCDRLSTSENEIYCIDNLITGNINNIKHLLRKPNFHFIRHDLVKEFSLSVLKKINRVTQIYHLASPASPPKYQKYPIETLLVNSFGTYNLLELARANNAVFLLASTSEVYGNPLIHPQNEKYFGNVNPVGIRSCYDESKRFAESITMEYFRKFRTDVRIIRIFNTYGPRMLPDDGRVISNFINQAIKGKDLVIHGDGLQTRSFCYVSDMVQGIFSVMLSAQARGEVINLGYPEEQTIYQIAQIVLQLTKSRSKIKYSRKLEDDPEKRRPDISKAKQILRWQPTISLEDGLIKTIEFFSSK</sequence>
<dbReference type="InterPro" id="IPR016040">
    <property type="entry name" value="NAD(P)-bd_dom"/>
</dbReference>
<dbReference type="GO" id="GO:0033320">
    <property type="term" value="P:UDP-D-xylose biosynthetic process"/>
    <property type="evidence" value="ECO:0007669"/>
    <property type="project" value="UniProtKB-UniPathway"/>
</dbReference>
<organism evidence="16 17">
    <name type="scientific">Candidatus Gottesmanbacteria bacterium RBG_13_37_7</name>
    <dbReference type="NCBI Taxonomy" id="1798369"/>
    <lineage>
        <taxon>Bacteria</taxon>
        <taxon>Candidatus Gottesmaniibacteriota</taxon>
    </lineage>
</organism>
<dbReference type="GO" id="GO:0070403">
    <property type="term" value="F:NAD+ binding"/>
    <property type="evidence" value="ECO:0007669"/>
    <property type="project" value="InterPro"/>
</dbReference>
<evidence type="ECO:0000256" key="1">
    <source>
        <dbReference type="ARBA" id="ARBA00001911"/>
    </source>
</evidence>
<evidence type="ECO:0000256" key="6">
    <source>
        <dbReference type="ARBA" id="ARBA00022692"/>
    </source>
</evidence>
<keyword evidence="14" id="KW-0456">Lyase</keyword>
<keyword evidence="11" id="KW-0333">Golgi apparatus</keyword>
<dbReference type="Pfam" id="PF16363">
    <property type="entry name" value="GDP_Man_Dehyd"/>
    <property type="match status" value="1"/>
</dbReference>
<evidence type="ECO:0000256" key="4">
    <source>
        <dbReference type="ARBA" id="ARBA00007505"/>
    </source>
</evidence>
<dbReference type="AlphaFoldDB" id="A0A1F5YK27"/>
<evidence type="ECO:0000256" key="9">
    <source>
        <dbReference type="ARBA" id="ARBA00022989"/>
    </source>
</evidence>
<dbReference type="InterPro" id="IPR044516">
    <property type="entry name" value="UXS-like"/>
</dbReference>
<dbReference type="GO" id="GO:0048040">
    <property type="term" value="F:UDP-glucuronate decarboxylase activity"/>
    <property type="evidence" value="ECO:0007669"/>
    <property type="project" value="UniProtKB-EC"/>
</dbReference>
<keyword evidence="10" id="KW-0520">NAD</keyword>
<name>A0A1F5YK27_9BACT</name>
<evidence type="ECO:0000256" key="13">
    <source>
        <dbReference type="ARBA" id="ARBA00023180"/>
    </source>
</evidence>
<keyword evidence="6" id="KW-0812">Transmembrane</keyword>
<dbReference type="PANTHER" id="PTHR43078:SF6">
    <property type="entry name" value="UDP-GLUCURONIC ACID DECARBOXYLASE 1"/>
    <property type="match status" value="1"/>
</dbReference>
<proteinExistence type="inferred from homology"/>
<evidence type="ECO:0000256" key="8">
    <source>
        <dbReference type="ARBA" id="ARBA00022968"/>
    </source>
</evidence>
<protein>
    <recommendedName>
        <fullName evidence="5">UDP-glucuronate decarboxylase</fullName>
        <ecNumber evidence="5">4.1.1.35</ecNumber>
    </recommendedName>
</protein>
<comment type="similarity">
    <text evidence="4">Belongs to the NAD(P)-dependent epimerase/dehydratase family. UDP-glucuronic acid decarboxylase subfamily.</text>
</comment>
<dbReference type="EC" id="4.1.1.35" evidence="5"/>
<keyword evidence="8" id="KW-0735">Signal-anchor</keyword>
<evidence type="ECO:0000256" key="7">
    <source>
        <dbReference type="ARBA" id="ARBA00022793"/>
    </source>
</evidence>
<evidence type="ECO:0000313" key="16">
    <source>
        <dbReference type="EMBL" id="OGG00520.1"/>
    </source>
</evidence>
<dbReference type="SUPFAM" id="SSF51735">
    <property type="entry name" value="NAD(P)-binding Rossmann-fold domains"/>
    <property type="match status" value="1"/>
</dbReference>
<dbReference type="UniPathway" id="UPA00796">
    <property type="reaction ID" value="UER00771"/>
</dbReference>
<evidence type="ECO:0000256" key="10">
    <source>
        <dbReference type="ARBA" id="ARBA00023027"/>
    </source>
</evidence>
<dbReference type="CDD" id="cd05230">
    <property type="entry name" value="UGD_SDR_e"/>
    <property type="match status" value="1"/>
</dbReference>
<evidence type="ECO:0000256" key="11">
    <source>
        <dbReference type="ARBA" id="ARBA00023034"/>
    </source>
</evidence>
<dbReference type="EMBL" id="MFIY01000005">
    <property type="protein sequence ID" value="OGG00520.1"/>
    <property type="molecule type" value="Genomic_DNA"/>
</dbReference>
<dbReference type="GO" id="GO:0042732">
    <property type="term" value="P:D-xylose metabolic process"/>
    <property type="evidence" value="ECO:0007669"/>
    <property type="project" value="InterPro"/>
</dbReference>
<dbReference type="PANTHER" id="PTHR43078">
    <property type="entry name" value="UDP-GLUCURONIC ACID DECARBOXYLASE-RELATED"/>
    <property type="match status" value="1"/>
</dbReference>
<evidence type="ECO:0000256" key="3">
    <source>
        <dbReference type="ARBA" id="ARBA00005100"/>
    </source>
</evidence>
<dbReference type="InterPro" id="IPR036291">
    <property type="entry name" value="NAD(P)-bd_dom_sf"/>
</dbReference>
<keyword evidence="12" id="KW-0472">Membrane</keyword>
<gene>
    <name evidence="16" type="ORF">A2Y99_03730</name>
</gene>
<evidence type="ECO:0000256" key="5">
    <source>
        <dbReference type="ARBA" id="ARBA00012290"/>
    </source>
</evidence>
<keyword evidence="13" id="KW-0325">Glycoprotein</keyword>
<dbReference type="GO" id="GO:0005737">
    <property type="term" value="C:cytoplasm"/>
    <property type="evidence" value="ECO:0007669"/>
    <property type="project" value="TreeGrafter"/>
</dbReference>
<evidence type="ECO:0000256" key="14">
    <source>
        <dbReference type="ARBA" id="ARBA00023239"/>
    </source>
</evidence>
<dbReference type="FunFam" id="3.40.50.720:FF:000065">
    <property type="entry name" value="UDP-glucuronic acid decarboxylase 1"/>
    <property type="match status" value="1"/>
</dbReference>
<comment type="pathway">
    <text evidence="3">Nucleotide-sugar biosynthesis; UDP-alpha-D-xylose biosynthesis; UDP-alpha-D-xylose from UDP-alpha-D-glucuronate: step 1/1.</text>
</comment>
<comment type="subcellular location">
    <subcellularLocation>
        <location evidence="2">Golgi apparatus</location>
        <location evidence="2">Golgi stack membrane</location>
        <topology evidence="2">Single-pass type II membrane protein</topology>
    </subcellularLocation>
</comment>
<dbReference type="Gene3D" id="3.40.50.720">
    <property type="entry name" value="NAD(P)-binding Rossmann-like Domain"/>
    <property type="match status" value="1"/>
</dbReference>
<accession>A0A1F5YK27</accession>
<evidence type="ECO:0000313" key="17">
    <source>
        <dbReference type="Proteomes" id="UP000178230"/>
    </source>
</evidence>
<evidence type="ECO:0000259" key="15">
    <source>
        <dbReference type="Pfam" id="PF16363"/>
    </source>
</evidence>
<comment type="caution">
    <text evidence="16">The sequence shown here is derived from an EMBL/GenBank/DDBJ whole genome shotgun (WGS) entry which is preliminary data.</text>
</comment>
<keyword evidence="7" id="KW-0210">Decarboxylase</keyword>
<reference evidence="16 17" key="1">
    <citation type="journal article" date="2016" name="Nat. Commun.">
        <title>Thousands of microbial genomes shed light on interconnected biogeochemical processes in an aquifer system.</title>
        <authorList>
            <person name="Anantharaman K."/>
            <person name="Brown C.T."/>
            <person name="Hug L.A."/>
            <person name="Sharon I."/>
            <person name="Castelle C.J."/>
            <person name="Probst A.J."/>
            <person name="Thomas B.C."/>
            <person name="Singh A."/>
            <person name="Wilkins M.J."/>
            <person name="Karaoz U."/>
            <person name="Brodie E.L."/>
            <person name="Williams K.H."/>
            <person name="Hubbard S.S."/>
            <person name="Banfield J.F."/>
        </authorList>
    </citation>
    <scope>NUCLEOTIDE SEQUENCE [LARGE SCALE GENOMIC DNA]</scope>
</reference>
<feature type="domain" description="NAD(P)-binding" evidence="15">
    <location>
        <begin position="8"/>
        <end position="310"/>
    </location>
</feature>
<evidence type="ECO:0000256" key="12">
    <source>
        <dbReference type="ARBA" id="ARBA00023136"/>
    </source>
</evidence>
<evidence type="ECO:0000256" key="2">
    <source>
        <dbReference type="ARBA" id="ARBA00004447"/>
    </source>
</evidence>
<comment type="cofactor">
    <cofactor evidence="1">
        <name>NAD(+)</name>
        <dbReference type="ChEBI" id="CHEBI:57540"/>
    </cofactor>
</comment>
<keyword evidence="9" id="KW-1133">Transmembrane helix</keyword>
<dbReference type="Proteomes" id="UP000178230">
    <property type="component" value="Unassembled WGS sequence"/>
</dbReference>